<dbReference type="RefSeq" id="WP_253965727.1">
    <property type="nucleotide sequence ID" value="NZ_JALHBS010000115.1"/>
</dbReference>
<gene>
    <name evidence="3" type="ORF">MJ956_17510</name>
</gene>
<dbReference type="Gene3D" id="6.10.140.1340">
    <property type="match status" value="1"/>
</dbReference>
<accession>A0A9X2HED1</accession>
<dbReference type="Proteomes" id="UP001155220">
    <property type="component" value="Unassembled WGS sequence"/>
</dbReference>
<dbReference type="Pfam" id="PF11127">
    <property type="entry name" value="YgaP-like_TM"/>
    <property type="match status" value="1"/>
</dbReference>
<name>A0A9X2HED1_9HYPH</name>
<keyword evidence="1" id="KW-1133">Transmembrane helix</keyword>
<keyword evidence="1" id="KW-0812">Transmembrane</keyword>
<feature type="transmembrane region" description="Helical" evidence="1">
    <location>
        <begin position="37"/>
        <end position="60"/>
    </location>
</feature>
<sequence>MFKSANIGKIDRILRIVAGVALALYAVYGLASAWQWVAFAVATILILTALVRFCPAYALFGASTRDGRN</sequence>
<keyword evidence="4" id="KW-1185">Reference proteome</keyword>
<dbReference type="InterPro" id="IPR021309">
    <property type="entry name" value="YgaP-like_TM"/>
</dbReference>
<proteinExistence type="predicted"/>
<dbReference type="AlphaFoldDB" id="A0A9X2HED1"/>
<comment type="caution">
    <text evidence="3">The sequence shown here is derived from an EMBL/GenBank/DDBJ whole genome shotgun (WGS) entry which is preliminary data.</text>
</comment>
<evidence type="ECO:0000259" key="2">
    <source>
        <dbReference type="Pfam" id="PF11127"/>
    </source>
</evidence>
<evidence type="ECO:0000313" key="3">
    <source>
        <dbReference type="EMBL" id="MCP3056927.1"/>
    </source>
</evidence>
<protein>
    <submittedName>
        <fullName evidence="3">DUF2892 domain-containing protein</fullName>
    </submittedName>
</protein>
<reference evidence="3" key="1">
    <citation type="submission" date="2022-03" db="EMBL/GenBank/DDBJ databases">
        <title>Aurantimonas Liuensis sp. Nov., isolated from the hadal seawater of the Mariana Trench.</title>
        <authorList>
            <person name="Liu R."/>
        </authorList>
    </citation>
    <scope>NUCLEOTIDE SEQUENCE</scope>
    <source>
        <strain evidence="3">LRZ36</strain>
    </source>
</reference>
<evidence type="ECO:0000313" key="4">
    <source>
        <dbReference type="Proteomes" id="UP001155220"/>
    </source>
</evidence>
<feature type="transmembrane region" description="Helical" evidence="1">
    <location>
        <begin position="12"/>
        <end position="31"/>
    </location>
</feature>
<dbReference type="EMBL" id="JALHBS010000115">
    <property type="protein sequence ID" value="MCP3056927.1"/>
    <property type="molecule type" value="Genomic_DNA"/>
</dbReference>
<organism evidence="3 4">
    <name type="scientific">Aurantimonas marianensis</name>
    <dbReference type="NCBI Taxonomy" id="2920428"/>
    <lineage>
        <taxon>Bacteria</taxon>
        <taxon>Pseudomonadati</taxon>
        <taxon>Pseudomonadota</taxon>
        <taxon>Alphaproteobacteria</taxon>
        <taxon>Hyphomicrobiales</taxon>
        <taxon>Aurantimonadaceae</taxon>
        <taxon>Aurantimonas</taxon>
    </lineage>
</organism>
<keyword evidence="1" id="KW-0472">Membrane</keyword>
<evidence type="ECO:0000256" key="1">
    <source>
        <dbReference type="SAM" id="Phobius"/>
    </source>
</evidence>
<feature type="domain" description="Inner membrane protein YgaP-like transmembrane" evidence="2">
    <location>
        <begin position="5"/>
        <end position="65"/>
    </location>
</feature>